<evidence type="ECO:0000313" key="3">
    <source>
        <dbReference type="EMBL" id="EED86319.1"/>
    </source>
</evidence>
<feature type="transmembrane region" description="Helical" evidence="2">
    <location>
        <begin position="987"/>
        <end position="1008"/>
    </location>
</feature>
<evidence type="ECO:0000256" key="2">
    <source>
        <dbReference type="SAM" id="Phobius"/>
    </source>
</evidence>
<gene>
    <name evidence="3" type="ORF">THAPSDRAFT_bd780</name>
</gene>
<feature type="region of interest" description="Disordered" evidence="1">
    <location>
        <begin position="1194"/>
        <end position="1218"/>
    </location>
</feature>
<dbReference type="EMBL" id="DS999434">
    <property type="protein sequence ID" value="EED86319.1"/>
    <property type="molecule type" value="Genomic_DNA"/>
</dbReference>
<feature type="compositionally biased region" description="Basic and acidic residues" evidence="1">
    <location>
        <begin position="1194"/>
        <end position="1204"/>
    </location>
</feature>
<evidence type="ECO:0008006" key="5">
    <source>
        <dbReference type="Google" id="ProtNLM"/>
    </source>
</evidence>
<reference evidence="3 4" key="1">
    <citation type="journal article" date="2004" name="Science">
        <title>The genome of the diatom Thalassiosira pseudonana: ecology, evolution, and metabolism.</title>
        <authorList>
            <person name="Armbrust E.V."/>
            <person name="Berges J.A."/>
            <person name="Bowler C."/>
            <person name="Green B.R."/>
            <person name="Martinez D."/>
            <person name="Putnam N.H."/>
            <person name="Zhou S."/>
            <person name="Allen A.E."/>
            <person name="Apt K.E."/>
            <person name="Bechner M."/>
            <person name="Brzezinski M.A."/>
            <person name="Chaal B.K."/>
            <person name="Chiovitti A."/>
            <person name="Davis A.K."/>
            <person name="Demarest M.S."/>
            <person name="Detter J.C."/>
            <person name="Glavina T."/>
            <person name="Goodstein D."/>
            <person name="Hadi M.Z."/>
            <person name="Hellsten U."/>
            <person name="Hildebrand M."/>
            <person name="Jenkins B.D."/>
            <person name="Jurka J."/>
            <person name="Kapitonov V.V."/>
            <person name="Kroger N."/>
            <person name="Lau W.W."/>
            <person name="Lane T.W."/>
            <person name="Larimer F.W."/>
            <person name="Lippmeier J.C."/>
            <person name="Lucas S."/>
            <person name="Medina M."/>
            <person name="Montsant A."/>
            <person name="Obornik M."/>
            <person name="Parker M.S."/>
            <person name="Palenik B."/>
            <person name="Pazour G.J."/>
            <person name="Richardson P.M."/>
            <person name="Rynearson T.A."/>
            <person name="Saito M.A."/>
            <person name="Schwartz D.C."/>
            <person name="Thamatrakoln K."/>
            <person name="Valentin K."/>
            <person name="Vardi A."/>
            <person name="Wilkerson F.P."/>
            <person name="Rokhsar D.S."/>
        </authorList>
    </citation>
    <scope>NUCLEOTIDE SEQUENCE [LARGE SCALE GENOMIC DNA]</scope>
    <source>
        <strain evidence="3 4">CCMP1335</strain>
    </source>
</reference>
<keyword evidence="2" id="KW-0812">Transmembrane</keyword>
<organism evidence="3 4">
    <name type="scientific">Thalassiosira pseudonana</name>
    <name type="common">Marine diatom</name>
    <name type="synonym">Cyclotella nana</name>
    <dbReference type="NCBI Taxonomy" id="35128"/>
    <lineage>
        <taxon>Eukaryota</taxon>
        <taxon>Sar</taxon>
        <taxon>Stramenopiles</taxon>
        <taxon>Ochrophyta</taxon>
        <taxon>Bacillariophyta</taxon>
        <taxon>Coscinodiscophyceae</taxon>
        <taxon>Thalassiosirophycidae</taxon>
        <taxon>Thalassiosirales</taxon>
        <taxon>Thalassiosiraceae</taxon>
        <taxon>Thalassiosira</taxon>
    </lineage>
</organism>
<accession>B8LEA5</accession>
<dbReference type="KEGG" id="tps:THAPSDRAFT_bd780"/>
<dbReference type="HOGENOM" id="CLU_251601_0_0_1"/>
<feature type="transmembrane region" description="Helical" evidence="2">
    <location>
        <begin position="26"/>
        <end position="46"/>
    </location>
</feature>
<dbReference type="PaxDb" id="35128-Thapsdraft780"/>
<dbReference type="RefSeq" id="XP_002297356.1">
    <property type="nucleotide sequence ID" value="XM_002297320.1"/>
</dbReference>
<feature type="transmembrane region" description="Helical" evidence="2">
    <location>
        <begin position="132"/>
        <end position="153"/>
    </location>
</feature>
<dbReference type="InParanoid" id="B8LEA5"/>
<keyword evidence="2" id="KW-1133">Transmembrane helix</keyword>
<name>B8LEA5_THAPS</name>
<dbReference type="GeneID" id="7447697"/>
<sequence>MPAADVDGAANPSSVSSHHFRRSSPLYMLAAYVLFGTLHELSHLIVASRLTLSSFVDNLRNGNEGEGLLPLVHSAMRAVLGRYSFIELPHDHHGSEEAIFWIVHSGWTFSLMVAIVCHLIHHQVRICNRNQSTIYSSVQCLFLTPIIPLAAYATALEAITTDLLGFVPIHPQAGMHQLICYCGNFGILLLNPSWLSIDGGRTALDVLEKMVDVTMMRGAQSGGVVTFEPTHYSSILPSHSKASPSTTNPSSPPSLQGMRSRVVNAKRTDLSKGVRRKIEKDNCTPFGNLRGWNKSEYNVNGGGGKLTRAFFGHTRFATSSKATFEGTHPHQWCGRRDFMVYPLRVSSSFVGGGSASSLIGVENYITHNGDFEFYKVNGKYYDVEVMQLWLEKVLGVPMPATVDSAAIAGVIDLLRCQGCFALSARYALCLSLPSSKVDPEPAVAYPTIQEYEDIAEAFESSIDELLNNGSSLESISSDITLRAQLTATVVALLLKKLDELPSSAWITNGGDASSSKNRTKGASSSAIALSKFVSMHAEDTTLPTFVRATVDAFFDNDLLHTTRLFLEHAKGSFGLCVASSLDAHRQAAVKAGLNYENPGGNLMAHGDNEGDNAVRLDLDDLGGEICLLDWGYSGDADPAVSPPNRNLTCEKLMNGGVNVVLLHQSKAFKEYSQISKRLTLLENNEFIRPLLNDSDDPVLSDIKDIPRICANIQEGWHDVGLNRMTAWNLSNCIRERMTARVNGSIECHGAQVDILVTGCEVSLWVAEQFASDLQKSFPKLFIKAVSSNKLLGLFGQELAMPCTGFPFSQKSLDMKDPIVIIVSHSGGTFGPLACSNLLQSFSSSIFTVTSEWDTQIGKQLRSMYSDDLLSSRIFSTECGVRPAEPCSVSVVATHQLLTNIFEHIAITIISDSQFSHVSGAQITQQDLQTLERCNRDNIKALEEIVGVDSKGDEIHERRMATEQELRKAGDLWADHILENTKAYIMTFVYIIVTVTIGYGLISGIAAAAGLQSDWAFYITRFFDAFIYFWLPQINVTILRLIQGRNLRHRMVGRTVVVGDCPWVAQAGEAFLSKIFACSYSIAGLNVLSGNPADHLVHRHTHRVVRGSLLVCGRPDGRLPALTSLEASTCLSVNQASSIQSLGGTCESITIGHNKSKLPLSHKAIYLKGHRPLFLSEKVLDDIDAQEDLVRQRKEKLKEEKERQKSRGMSLTRAASSLMATTRSSTHFLELSLSRSRQAKVARSSASLLGAYGK</sequence>
<feature type="transmembrane region" description="Helical" evidence="2">
    <location>
        <begin position="98"/>
        <end position="120"/>
    </location>
</feature>
<feature type="region of interest" description="Disordered" evidence="1">
    <location>
        <begin position="237"/>
        <end position="262"/>
    </location>
</feature>
<evidence type="ECO:0000313" key="4">
    <source>
        <dbReference type="Proteomes" id="UP000001449"/>
    </source>
</evidence>
<evidence type="ECO:0000256" key="1">
    <source>
        <dbReference type="SAM" id="MobiDB-lite"/>
    </source>
</evidence>
<protein>
    <recommendedName>
        <fullName evidence="5">Glutamine amidotransferase type-2 domain-containing protein</fullName>
    </recommendedName>
</protein>
<dbReference type="Proteomes" id="UP000001449">
    <property type="component" value="Unassembled WGS sequence"/>
</dbReference>
<keyword evidence="2" id="KW-0472">Membrane</keyword>
<keyword evidence="4" id="KW-1185">Reference proteome</keyword>
<reference evidence="3 4" key="2">
    <citation type="journal article" date="2008" name="Nature">
        <title>The Phaeodactylum genome reveals the evolutionary history of diatom genomes.</title>
        <authorList>
            <person name="Bowler C."/>
            <person name="Allen A.E."/>
            <person name="Badger J.H."/>
            <person name="Grimwood J."/>
            <person name="Jabbari K."/>
            <person name="Kuo A."/>
            <person name="Maheswari U."/>
            <person name="Martens C."/>
            <person name="Maumus F."/>
            <person name="Otillar R.P."/>
            <person name="Rayko E."/>
            <person name="Salamov A."/>
            <person name="Vandepoele K."/>
            <person name="Beszteri B."/>
            <person name="Gruber A."/>
            <person name="Heijde M."/>
            <person name="Katinka M."/>
            <person name="Mock T."/>
            <person name="Valentin K."/>
            <person name="Verret F."/>
            <person name="Berges J.A."/>
            <person name="Brownlee C."/>
            <person name="Cadoret J.P."/>
            <person name="Chiovitti A."/>
            <person name="Choi C.J."/>
            <person name="Coesel S."/>
            <person name="De Martino A."/>
            <person name="Detter J.C."/>
            <person name="Durkin C."/>
            <person name="Falciatore A."/>
            <person name="Fournet J."/>
            <person name="Haruta M."/>
            <person name="Huysman M.J."/>
            <person name="Jenkins B.D."/>
            <person name="Jiroutova K."/>
            <person name="Jorgensen R.E."/>
            <person name="Joubert Y."/>
            <person name="Kaplan A."/>
            <person name="Kroger N."/>
            <person name="Kroth P.G."/>
            <person name="La Roche J."/>
            <person name="Lindquist E."/>
            <person name="Lommer M."/>
            <person name="Martin-Jezequel V."/>
            <person name="Lopez P.J."/>
            <person name="Lucas S."/>
            <person name="Mangogna M."/>
            <person name="McGinnis K."/>
            <person name="Medlin L.K."/>
            <person name="Montsant A."/>
            <person name="Oudot-Le Secq M.P."/>
            <person name="Napoli C."/>
            <person name="Obornik M."/>
            <person name="Parker M.S."/>
            <person name="Petit J.L."/>
            <person name="Porcel B.M."/>
            <person name="Poulsen N."/>
            <person name="Robison M."/>
            <person name="Rychlewski L."/>
            <person name="Rynearson T.A."/>
            <person name="Schmutz J."/>
            <person name="Shapiro H."/>
            <person name="Siaut M."/>
            <person name="Stanley M."/>
            <person name="Sussman M.R."/>
            <person name="Taylor A.R."/>
            <person name="Vardi A."/>
            <person name="von Dassow P."/>
            <person name="Vyverman W."/>
            <person name="Willis A."/>
            <person name="Wyrwicz L.S."/>
            <person name="Rokhsar D.S."/>
            <person name="Weissenbach J."/>
            <person name="Armbrust E.V."/>
            <person name="Green B.R."/>
            <person name="Van de Peer Y."/>
            <person name="Grigoriev I.V."/>
        </authorList>
    </citation>
    <scope>NUCLEOTIDE SEQUENCE [LARGE SCALE GENOMIC DNA]</scope>
    <source>
        <strain evidence="3 4">CCMP1335</strain>
    </source>
</reference>
<dbReference type="eggNOG" id="ENOG502R831">
    <property type="taxonomic scope" value="Eukaryota"/>
</dbReference>
<feature type="transmembrane region" description="Helical" evidence="2">
    <location>
        <begin position="1014"/>
        <end position="1041"/>
    </location>
</feature>
<dbReference type="AlphaFoldDB" id="B8LEA5"/>
<dbReference type="OMA" id="QELAMPC"/>
<proteinExistence type="predicted"/>